<protein>
    <submittedName>
        <fullName evidence="2">Uncharacterized protein</fullName>
    </submittedName>
</protein>
<evidence type="ECO:0000313" key="2">
    <source>
        <dbReference type="EMBL" id="KAL3658496.1"/>
    </source>
</evidence>
<gene>
    <name evidence="2" type="ORF">V7S43_016628</name>
</gene>
<dbReference type="AlphaFoldDB" id="A0ABD3EYS9"/>
<accession>A0ABD3EYS9</accession>
<dbReference type="Proteomes" id="UP001632037">
    <property type="component" value="Unassembled WGS sequence"/>
</dbReference>
<evidence type="ECO:0000313" key="3">
    <source>
        <dbReference type="Proteomes" id="UP001632037"/>
    </source>
</evidence>
<sequence length="98" mass="10605">MKLVADSKVNCGLDIFPVIPTDDSAGVAAKINVDSGGDKRQALRGPDRSLDSCCDDDDYFHGRDDCRRHADVAAKAQDDQEEELSHVRQPCSGERSAA</sequence>
<dbReference type="EMBL" id="JBIMZQ010000054">
    <property type="protein sequence ID" value="KAL3658496.1"/>
    <property type="molecule type" value="Genomic_DNA"/>
</dbReference>
<comment type="caution">
    <text evidence="2">The sequence shown here is derived from an EMBL/GenBank/DDBJ whole genome shotgun (WGS) entry which is preliminary data.</text>
</comment>
<name>A0ABD3EYS9_9STRA</name>
<keyword evidence="3" id="KW-1185">Reference proteome</keyword>
<organism evidence="2 3">
    <name type="scientific">Phytophthora oleae</name>
    <dbReference type="NCBI Taxonomy" id="2107226"/>
    <lineage>
        <taxon>Eukaryota</taxon>
        <taxon>Sar</taxon>
        <taxon>Stramenopiles</taxon>
        <taxon>Oomycota</taxon>
        <taxon>Peronosporomycetes</taxon>
        <taxon>Peronosporales</taxon>
        <taxon>Peronosporaceae</taxon>
        <taxon>Phytophthora</taxon>
    </lineage>
</organism>
<reference evidence="2 3" key="1">
    <citation type="submission" date="2024-09" db="EMBL/GenBank/DDBJ databases">
        <title>Genome sequencing and assembly of Phytophthora oleae, isolate VK10A, causative agent of rot of olive drupes.</title>
        <authorList>
            <person name="Conti Taguali S."/>
            <person name="Riolo M."/>
            <person name="La Spada F."/>
            <person name="Cacciola S.O."/>
            <person name="Dionisio G."/>
        </authorList>
    </citation>
    <scope>NUCLEOTIDE SEQUENCE [LARGE SCALE GENOMIC DNA]</scope>
    <source>
        <strain evidence="2 3">VK10A</strain>
    </source>
</reference>
<feature type="region of interest" description="Disordered" evidence="1">
    <location>
        <begin position="74"/>
        <end position="98"/>
    </location>
</feature>
<evidence type="ECO:0000256" key="1">
    <source>
        <dbReference type="SAM" id="MobiDB-lite"/>
    </source>
</evidence>
<proteinExistence type="predicted"/>
<feature type="compositionally biased region" description="Basic and acidic residues" evidence="1">
    <location>
        <begin position="74"/>
        <end position="86"/>
    </location>
</feature>